<evidence type="ECO:0000256" key="1">
    <source>
        <dbReference type="SAM" id="SignalP"/>
    </source>
</evidence>
<dbReference type="OMA" id="TCHENAK"/>
<evidence type="ECO:0000313" key="2">
    <source>
        <dbReference type="EMBL" id="KXG30081.1"/>
    </source>
</evidence>
<proteinExistence type="predicted"/>
<keyword evidence="3" id="KW-1185">Reference proteome</keyword>
<reference evidence="2 3" key="1">
    <citation type="journal article" date="2009" name="Nature">
        <title>The Sorghum bicolor genome and the diversification of grasses.</title>
        <authorList>
            <person name="Paterson A.H."/>
            <person name="Bowers J.E."/>
            <person name="Bruggmann R."/>
            <person name="Dubchak I."/>
            <person name="Grimwood J."/>
            <person name="Gundlach H."/>
            <person name="Haberer G."/>
            <person name="Hellsten U."/>
            <person name="Mitros T."/>
            <person name="Poliakov A."/>
            <person name="Schmutz J."/>
            <person name="Spannagl M."/>
            <person name="Tang H."/>
            <person name="Wang X."/>
            <person name="Wicker T."/>
            <person name="Bharti A.K."/>
            <person name="Chapman J."/>
            <person name="Feltus F.A."/>
            <person name="Gowik U."/>
            <person name="Grigoriev I.V."/>
            <person name="Lyons E."/>
            <person name="Maher C.A."/>
            <person name="Martis M."/>
            <person name="Narechania A."/>
            <person name="Otillar R.P."/>
            <person name="Penning B.W."/>
            <person name="Salamov A.A."/>
            <person name="Wang Y."/>
            <person name="Zhang L."/>
            <person name="Carpita N.C."/>
            <person name="Freeling M."/>
            <person name="Gingle A.R."/>
            <person name="Hash C.T."/>
            <person name="Keller B."/>
            <person name="Klein P."/>
            <person name="Kresovich S."/>
            <person name="McCann M.C."/>
            <person name="Ming R."/>
            <person name="Peterson D.G."/>
            <person name="Mehboob-ur-Rahman"/>
            <person name="Ware D."/>
            <person name="Westhoff P."/>
            <person name="Mayer K.F."/>
            <person name="Messing J."/>
            <person name="Rokhsar D.S."/>
        </authorList>
    </citation>
    <scope>NUCLEOTIDE SEQUENCE [LARGE SCALE GENOMIC DNA]</scope>
    <source>
        <strain evidence="3">cv. BTx623</strain>
    </source>
</reference>
<evidence type="ECO:0000313" key="3">
    <source>
        <dbReference type="Proteomes" id="UP000000768"/>
    </source>
</evidence>
<accession>A0A194YPG1</accession>
<protein>
    <submittedName>
        <fullName evidence="2">Uncharacterized protein</fullName>
    </submittedName>
</protein>
<keyword evidence="1" id="KW-0732">Signal</keyword>
<gene>
    <name evidence="2" type="ORF">SORBI_3004G132200</name>
</gene>
<feature type="chain" id="PRO_5008268930" evidence="1">
    <location>
        <begin position="24"/>
        <end position="91"/>
    </location>
</feature>
<dbReference type="AlphaFoldDB" id="A0A194YPG1"/>
<name>A0A194YPG1_SORBI</name>
<dbReference type="Gramene" id="KXG30081">
    <property type="protein sequence ID" value="KXG30081"/>
    <property type="gene ID" value="SORBI_3004G132200"/>
</dbReference>
<organism evidence="2 3">
    <name type="scientific">Sorghum bicolor</name>
    <name type="common">Sorghum</name>
    <name type="synonym">Sorghum vulgare</name>
    <dbReference type="NCBI Taxonomy" id="4558"/>
    <lineage>
        <taxon>Eukaryota</taxon>
        <taxon>Viridiplantae</taxon>
        <taxon>Streptophyta</taxon>
        <taxon>Embryophyta</taxon>
        <taxon>Tracheophyta</taxon>
        <taxon>Spermatophyta</taxon>
        <taxon>Magnoliopsida</taxon>
        <taxon>Liliopsida</taxon>
        <taxon>Poales</taxon>
        <taxon>Poaceae</taxon>
        <taxon>PACMAD clade</taxon>
        <taxon>Panicoideae</taxon>
        <taxon>Andropogonodae</taxon>
        <taxon>Andropogoneae</taxon>
        <taxon>Sorghinae</taxon>
        <taxon>Sorghum</taxon>
    </lineage>
</organism>
<dbReference type="EMBL" id="CM000763">
    <property type="protein sequence ID" value="KXG30081.1"/>
    <property type="molecule type" value="Genomic_DNA"/>
</dbReference>
<dbReference type="InParanoid" id="A0A194YPG1"/>
<feature type="signal peptide" evidence="1">
    <location>
        <begin position="1"/>
        <end position="23"/>
    </location>
</feature>
<sequence>MRRANMVLLLAVGFLMLASDAVALKKVCTSKKIPPQGKACDPKTCHENAKKDFTAGGARCPDHSSCYVQGHCVAGGCQRIVCAVYVDPPSL</sequence>
<reference evidence="3" key="2">
    <citation type="journal article" date="2018" name="Plant J.">
        <title>The Sorghum bicolor reference genome: improved assembly, gene annotations, a transcriptome atlas, and signatures of genome organization.</title>
        <authorList>
            <person name="McCormick R.F."/>
            <person name="Truong S.K."/>
            <person name="Sreedasyam A."/>
            <person name="Jenkins J."/>
            <person name="Shu S."/>
            <person name="Sims D."/>
            <person name="Kennedy M."/>
            <person name="Amirebrahimi M."/>
            <person name="Weers B.D."/>
            <person name="McKinley B."/>
            <person name="Mattison A."/>
            <person name="Morishige D.T."/>
            <person name="Grimwood J."/>
            <person name="Schmutz J."/>
            <person name="Mullet J.E."/>
        </authorList>
    </citation>
    <scope>NUCLEOTIDE SEQUENCE [LARGE SCALE GENOMIC DNA]</scope>
    <source>
        <strain evidence="3">cv. BTx623</strain>
    </source>
</reference>
<dbReference type="Proteomes" id="UP000000768">
    <property type="component" value="Chromosome 4"/>
</dbReference>